<dbReference type="GO" id="GO:0003887">
    <property type="term" value="F:DNA-directed DNA polymerase activity"/>
    <property type="evidence" value="ECO:0007669"/>
    <property type="project" value="UniProtKB-EC"/>
</dbReference>
<dbReference type="InterPro" id="IPR002421">
    <property type="entry name" value="5-3_exonuclease"/>
</dbReference>
<dbReference type="InterPro" id="IPR036279">
    <property type="entry name" value="5-3_exonuclease_C_sf"/>
</dbReference>
<sequence>MSTRPKLLLLDGTSVVRRVYEAVPGDDGPARVDGAITASMHSIKRALGEHLPTHFLAAFDDGGPTWRHQLLPTYKSTRKPMYEGLRAALPRLYRDMESLGFSWVSPPGVEADDVIGTIAHRAAARGFEVVIVSNDVDMCALLSANVRVYNHFAREWRDETWLASQIGITPAQVSAYIGLVGEEKKSVPGVAGVGPKTAAKLLAQHGDLDGVLAAAAEMPGKIGERLRAGAEACRLSQALGTLKLDVDLSIRPSQLALPNRNRLAA</sequence>
<dbReference type="Proteomes" id="UP000000366">
    <property type="component" value="Plasmid RPME01"/>
</dbReference>
<proteinExistence type="predicted"/>
<dbReference type="AlphaFoldDB" id="A2SN70"/>
<dbReference type="FunFam" id="1.10.150.20:FF:000003">
    <property type="entry name" value="DNA polymerase I"/>
    <property type="match status" value="1"/>
</dbReference>
<dbReference type="HOGENOM" id="CLU_004675_1_0_4"/>
<gene>
    <name evidence="5" type="ordered locus">Mpe_B0234</name>
</gene>
<dbReference type="GO" id="GO:0033567">
    <property type="term" value="P:DNA replication, Okazaki fragment processing"/>
    <property type="evidence" value="ECO:0007669"/>
    <property type="project" value="InterPro"/>
</dbReference>
<dbReference type="Gene3D" id="1.10.150.20">
    <property type="entry name" value="5' to 3' exonuclease, C-terminal subdomain"/>
    <property type="match status" value="1"/>
</dbReference>
<dbReference type="InterPro" id="IPR038969">
    <property type="entry name" value="FEN"/>
</dbReference>
<keyword evidence="3" id="KW-0238">DNA-binding</keyword>
<keyword evidence="2" id="KW-0378">Hydrolase</keyword>
<evidence type="ECO:0000313" key="6">
    <source>
        <dbReference type="Proteomes" id="UP000000366"/>
    </source>
</evidence>
<dbReference type="InterPro" id="IPR020045">
    <property type="entry name" value="DNA_polI_H3TH"/>
</dbReference>
<dbReference type="EC" id="2.7.7.7" evidence="5"/>
<dbReference type="SMART" id="SM00475">
    <property type="entry name" value="53EXOc"/>
    <property type="match status" value="1"/>
</dbReference>
<name>A2SN70_METPP</name>
<accession>A2SN70</accession>
<dbReference type="InterPro" id="IPR020046">
    <property type="entry name" value="5-3_exonucl_a-hlix_arch_N"/>
</dbReference>
<evidence type="ECO:0000256" key="2">
    <source>
        <dbReference type="ARBA" id="ARBA00022801"/>
    </source>
</evidence>
<dbReference type="CDD" id="cd09859">
    <property type="entry name" value="PIN_53EXO"/>
    <property type="match status" value="1"/>
</dbReference>
<dbReference type="GO" id="GO:0003677">
    <property type="term" value="F:DNA binding"/>
    <property type="evidence" value="ECO:0007669"/>
    <property type="project" value="UniProtKB-KW"/>
</dbReference>
<dbReference type="EMBL" id="CP000556">
    <property type="protein sequence ID" value="ABM97009.1"/>
    <property type="molecule type" value="Genomic_DNA"/>
</dbReference>
<keyword evidence="5" id="KW-0548">Nucleotidyltransferase</keyword>
<keyword evidence="5" id="KW-0614">Plasmid</keyword>
<evidence type="ECO:0000256" key="3">
    <source>
        <dbReference type="ARBA" id="ARBA00023125"/>
    </source>
</evidence>
<dbReference type="PANTHER" id="PTHR42646">
    <property type="entry name" value="FLAP ENDONUCLEASE XNI"/>
    <property type="match status" value="1"/>
</dbReference>
<dbReference type="SMART" id="SM00279">
    <property type="entry name" value="HhH2"/>
    <property type="match status" value="1"/>
</dbReference>
<feature type="domain" description="5'-3' exonuclease" evidence="4">
    <location>
        <begin position="3"/>
        <end position="258"/>
    </location>
</feature>
<dbReference type="Pfam" id="PF01367">
    <property type="entry name" value="5_3_exonuc"/>
    <property type="match status" value="1"/>
</dbReference>
<keyword evidence="1" id="KW-0540">Nuclease</keyword>
<dbReference type="InterPro" id="IPR008918">
    <property type="entry name" value="HhH2"/>
</dbReference>
<dbReference type="eggNOG" id="COG0258">
    <property type="taxonomic scope" value="Bacteria"/>
</dbReference>
<dbReference type="GO" id="GO:0008409">
    <property type="term" value="F:5'-3' exonuclease activity"/>
    <property type="evidence" value="ECO:0007669"/>
    <property type="project" value="InterPro"/>
</dbReference>
<dbReference type="PANTHER" id="PTHR42646:SF2">
    <property type="entry name" value="5'-3' EXONUCLEASE FAMILY PROTEIN"/>
    <property type="match status" value="1"/>
</dbReference>
<geneLocation type="plasmid" evidence="5 6">
    <name>RPME01</name>
</geneLocation>
<dbReference type="KEGG" id="mpt:Mpe_B0234"/>
<dbReference type="GO" id="GO:0017108">
    <property type="term" value="F:5'-flap endonuclease activity"/>
    <property type="evidence" value="ECO:0007669"/>
    <property type="project" value="InterPro"/>
</dbReference>
<evidence type="ECO:0000256" key="1">
    <source>
        <dbReference type="ARBA" id="ARBA00022722"/>
    </source>
</evidence>
<evidence type="ECO:0000313" key="5">
    <source>
        <dbReference type="EMBL" id="ABM97009.1"/>
    </source>
</evidence>
<dbReference type="Pfam" id="PF02739">
    <property type="entry name" value="5_3_exonuc_N"/>
    <property type="match status" value="1"/>
</dbReference>
<reference evidence="5 6" key="1">
    <citation type="journal article" date="2007" name="J. Bacteriol.">
        <title>Whole-genome analysis of the methyl tert-butyl ether-degrading beta-proteobacterium Methylibium petroleiphilum PM1.</title>
        <authorList>
            <person name="Kane S.R."/>
            <person name="Chakicherla A.Y."/>
            <person name="Chain P.S.G."/>
            <person name="Schmidt R."/>
            <person name="Shin M.W."/>
            <person name="Legler T.C."/>
            <person name="Scow K.M."/>
            <person name="Larimer F.W."/>
            <person name="Lucas S.M."/>
            <person name="Richardson P.M."/>
            <person name="Hristova K.R."/>
        </authorList>
    </citation>
    <scope>NUCLEOTIDE SEQUENCE [LARGE SCALE GENOMIC DNA]</scope>
    <source>
        <strain evidence="6">ATCC BAA-1232 / LMG 22953 / PM1</strain>
        <plasmid evidence="5 6">RPME01</plasmid>
    </source>
</reference>
<protein>
    <submittedName>
        <fullName evidence="5">DNA polymerase I</fullName>
        <ecNumber evidence="5">2.7.7.7</ecNumber>
    </submittedName>
</protein>
<organism evidence="5 6">
    <name type="scientific">Methylibium petroleiphilum (strain ATCC BAA-1232 / LMG 22953 / PM1)</name>
    <dbReference type="NCBI Taxonomy" id="420662"/>
    <lineage>
        <taxon>Bacteria</taxon>
        <taxon>Pseudomonadati</taxon>
        <taxon>Pseudomonadota</taxon>
        <taxon>Betaproteobacteria</taxon>
        <taxon>Burkholderiales</taxon>
        <taxon>Sphaerotilaceae</taxon>
        <taxon>Methylibium</taxon>
    </lineage>
</organism>
<keyword evidence="6" id="KW-1185">Reference proteome</keyword>
<dbReference type="CDD" id="cd09898">
    <property type="entry name" value="H3TH_53EXO"/>
    <property type="match status" value="1"/>
</dbReference>
<keyword evidence="5" id="KW-0808">Transferase</keyword>
<dbReference type="Gene3D" id="3.40.50.1010">
    <property type="entry name" value="5'-nuclease"/>
    <property type="match status" value="1"/>
</dbReference>
<dbReference type="SUPFAM" id="SSF47807">
    <property type="entry name" value="5' to 3' exonuclease, C-terminal subdomain"/>
    <property type="match status" value="1"/>
</dbReference>
<dbReference type="RefSeq" id="WP_011831597.1">
    <property type="nucleotide sequence ID" value="NC_008826.1"/>
</dbReference>
<dbReference type="SUPFAM" id="SSF88723">
    <property type="entry name" value="PIN domain-like"/>
    <property type="match status" value="1"/>
</dbReference>
<dbReference type="InterPro" id="IPR029060">
    <property type="entry name" value="PIN-like_dom_sf"/>
</dbReference>
<evidence type="ECO:0000259" key="4">
    <source>
        <dbReference type="SMART" id="SM00475"/>
    </source>
</evidence>